<protein>
    <submittedName>
        <fullName evidence="1">Uncharacterized protein</fullName>
    </submittedName>
</protein>
<accession>A0A6G1IN62</accession>
<keyword evidence="2" id="KW-1185">Reference proteome</keyword>
<evidence type="ECO:0000313" key="2">
    <source>
        <dbReference type="Proteomes" id="UP000799291"/>
    </source>
</evidence>
<name>A0A6G1IN62_9PLEO</name>
<dbReference type="EMBL" id="MU005602">
    <property type="protein sequence ID" value="KAF2679585.1"/>
    <property type="molecule type" value="Genomic_DNA"/>
</dbReference>
<dbReference type="AlphaFoldDB" id="A0A6G1IN62"/>
<proteinExistence type="predicted"/>
<gene>
    <name evidence="1" type="ORF">K458DRAFT_270263</name>
</gene>
<organism evidence="1 2">
    <name type="scientific">Lentithecium fluviatile CBS 122367</name>
    <dbReference type="NCBI Taxonomy" id="1168545"/>
    <lineage>
        <taxon>Eukaryota</taxon>
        <taxon>Fungi</taxon>
        <taxon>Dikarya</taxon>
        <taxon>Ascomycota</taxon>
        <taxon>Pezizomycotina</taxon>
        <taxon>Dothideomycetes</taxon>
        <taxon>Pleosporomycetidae</taxon>
        <taxon>Pleosporales</taxon>
        <taxon>Massarineae</taxon>
        <taxon>Lentitheciaceae</taxon>
        <taxon>Lentithecium</taxon>
    </lineage>
</organism>
<feature type="non-terminal residue" evidence="1">
    <location>
        <position position="56"/>
    </location>
</feature>
<reference evidence="1" key="1">
    <citation type="journal article" date="2020" name="Stud. Mycol.">
        <title>101 Dothideomycetes genomes: a test case for predicting lifestyles and emergence of pathogens.</title>
        <authorList>
            <person name="Haridas S."/>
            <person name="Albert R."/>
            <person name="Binder M."/>
            <person name="Bloem J."/>
            <person name="Labutti K."/>
            <person name="Salamov A."/>
            <person name="Andreopoulos B."/>
            <person name="Baker S."/>
            <person name="Barry K."/>
            <person name="Bills G."/>
            <person name="Bluhm B."/>
            <person name="Cannon C."/>
            <person name="Castanera R."/>
            <person name="Culley D."/>
            <person name="Daum C."/>
            <person name="Ezra D."/>
            <person name="Gonzalez J."/>
            <person name="Henrissat B."/>
            <person name="Kuo A."/>
            <person name="Liang C."/>
            <person name="Lipzen A."/>
            <person name="Lutzoni F."/>
            <person name="Magnuson J."/>
            <person name="Mondo S."/>
            <person name="Nolan M."/>
            <person name="Ohm R."/>
            <person name="Pangilinan J."/>
            <person name="Park H.-J."/>
            <person name="Ramirez L."/>
            <person name="Alfaro M."/>
            <person name="Sun H."/>
            <person name="Tritt A."/>
            <person name="Yoshinaga Y."/>
            <person name="Zwiers L.-H."/>
            <person name="Turgeon B."/>
            <person name="Goodwin S."/>
            <person name="Spatafora J."/>
            <person name="Crous P."/>
            <person name="Grigoriev I."/>
        </authorList>
    </citation>
    <scope>NUCLEOTIDE SEQUENCE</scope>
    <source>
        <strain evidence="1">CBS 122367</strain>
    </source>
</reference>
<dbReference type="OrthoDB" id="5082906at2759"/>
<dbReference type="Proteomes" id="UP000799291">
    <property type="component" value="Unassembled WGS sequence"/>
</dbReference>
<sequence>DFLFDRRVQGVTDSTRECGARLQTAPHILLTSRRHSDLWNKEFRGLLRQHSLQAIM</sequence>
<evidence type="ECO:0000313" key="1">
    <source>
        <dbReference type="EMBL" id="KAF2679585.1"/>
    </source>
</evidence>
<feature type="non-terminal residue" evidence="1">
    <location>
        <position position="1"/>
    </location>
</feature>